<evidence type="ECO:0000313" key="2">
    <source>
        <dbReference type="Proteomes" id="UP001243375"/>
    </source>
</evidence>
<comment type="caution">
    <text evidence="1">The sequence shown here is derived from an EMBL/GenBank/DDBJ whole genome shotgun (WGS) entry which is preliminary data.</text>
</comment>
<proteinExistence type="predicted"/>
<reference evidence="1" key="1">
    <citation type="submission" date="2023-04" db="EMBL/GenBank/DDBJ databases">
        <title>Draft Genome sequencing of Naganishia species isolated from polar environments using Oxford Nanopore Technology.</title>
        <authorList>
            <person name="Leo P."/>
            <person name="Venkateswaran K."/>
        </authorList>
    </citation>
    <scope>NUCLEOTIDE SEQUENCE</scope>
    <source>
        <strain evidence="1">MNA-CCFEE 5425</strain>
    </source>
</reference>
<protein>
    <submittedName>
        <fullName evidence="1">Uncharacterized protein</fullName>
    </submittedName>
</protein>
<name>A0ACC2WYY5_9TREE</name>
<dbReference type="Proteomes" id="UP001243375">
    <property type="component" value="Unassembled WGS sequence"/>
</dbReference>
<accession>A0ACC2WYY5</accession>
<sequence length="392" mass="43602">MADPVHPIDADADADDELATFREQWRQEVETRKRQHQEAAAQVKKPQQAATSSVRNVNVEQSDEQLPRERLRPRGILDAERTEEQKITSGILQDEVELARAIGSIQLGGGETHVSGKPTIHEHRSVKAHGKPSSAPAGGKPLSPKPRHAQPATFAKSTHTKDHTPTLYTTRKAVEAYSQAVDLESSGQLNEALHLYRKAYKLDDRVDKAYNSAVVKAEEKDRAEVVEKEVVDPTLRVVATPPPMEPYVFKTHTQLEGDYHSPVPTVRPASASASTAAATITKSADTQHAEWSDPLTRIINTFSEAETLYTLDFMPEEEKWPCLFGRLPDEVVENIVFFLDVQSLERFAASCKKARLVTRVAPVWRYVLRSPSPCLFGSGTYSVCLRVDQIPL</sequence>
<dbReference type="EMBL" id="JASBWU010000014">
    <property type="protein sequence ID" value="KAJ9116356.1"/>
    <property type="molecule type" value="Genomic_DNA"/>
</dbReference>
<organism evidence="1 2">
    <name type="scientific">Naganishia vaughanmartiniae</name>
    <dbReference type="NCBI Taxonomy" id="1424756"/>
    <lineage>
        <taxon>Eukaryota</taxon>
        <taxon>Fungi</taxon>
        <taxon>Dikarya</taxon>
        <taxon>Basidiomycota</taxon>
        <taxon>Agaricomycotina</taxon>
        <taxon>Tremellomycetes</taxon>
        <taxon>Filobasidiales</taxon>
        <taxon>Filobasidiaceae</taxon>
        <taxon>Naganishia</taxon>
    </lineage>
</organism>
<keyword evidence="2" id="KW-1185">Reference proteome</keyword>
<gene>
    <name evidence="1" type="ORF">QFC22_004797</name>
</gene>
<evidence type="ECO:0000313" key="1">
    <source>
        <dbReference type="EMBL" id="KAJ9116356.1"/>
    </source>
</evidence>